<organism evidence="1 2">
    <name type="scientific">Trachymyrmex cornetzi</name>
    <dbReference type="NCBI Taxonomy" id="471704"/>
    <lineage>
        <taxon>Eukaryota</taxon>
        <taxon>Metazoa</taxon>
        <taxon>Ecdysozoa</taxon>
        <taxon>Arthropoda</taxon>
        <taxon>Hexapoda</taxon>
        <taxon>Insecta</taxon>
        <taxon>Pterygota</taxon>
        <taxon>Neoptera</taxon>
        <taxon>Endopterygota</taxon>
        <taxon>Hymenoptera</taxon>
        <taxon>Apocrita</taxon>
        <taxon>Aculeata</taxon>
        <taxon>Formicoidea</taxon>
        <taxon>Formicidae</taxon>
        <taxon>Myrmicinae</taxon>
        <taxon>Trachymyrmex</taxon>
    </lineage>
</organism>
<dbReference type="EMBL" id="KQ980957">
    <property type="protein sequence ID" value="KYN11079.1"/>
    <property type="molecule type" value="Genomic_DNA"/>
</dbReference>
<dbReference type="PANTHER" id="PTHR47326:SF1">
    <property type="entry name" value="HTH PSQ-TYPE DOMAIN-CONTAINING PROTEIN"/>
    <property type="match status" value="1"/>
</dbReference>
<gene>
    <name evidence="1" type="ORF">ALC57_16780</name>
</gene>
<keyword evidence="2" id="KW-1185">Reference proteome</keyword>
<protein>
    <recommendedName>
        <fullName evidence="3">DUF4817 domain-containing protein</fullName>
    </recommendedName>
</protein>
<evidence type="ECO:0008006" key="3">
    <source>
        <dbReference type="Google" id="ProtNLM"/>
    </source>
</evidence>
<accession>A0A151IUE8</accession>
<name>A0A151IUE8_9HYME</name>
<reference evidence="1 2" key="1">
    <citation type="submission" date="2015-09" db="EMBL/GenBank/DDBJ databases">
        <title>Trachymyrmex cornetzi WGS genome.</title>
        <authorList>
            <person name="Nygaard S."/>
            <person name="Hu H."/>
            <person name="Boomsma J."/>
            <person name="Zhang G."/>
        </authorList>
    </citation>
    <scope>NUCLEOTIDE SEQUENCE [LARGE SCALE GENOMIC DNA]</scope>
    <source>
        <strain evidence="1">Tcor2-1</strain>
        <tissue evidence="1">Whole body</tissue>
    </source>
</reference>
<proteinExistence type="predicted"/>
<dbReference type="PANTHER" id="PTHR47326">
    <property type="entry name" value="TRANSPOSABLE ELEMENT TC3 TRANSPOSASE-LIKE PROTEIN"/>
    <property type="match status" value="1"/>
</dbReference>
<evidence type="ECO:0000313" key="2">
    <source>
        <dbReference type="Proteomes" id="UP000078492"/>
    </source>
</evidence>
<dbReference type="Proteomes" id="UP000078492">
    <property type="component" value="Unassembled WGS sequence"/>
</dbReference>
<dbReference type="AlphaFoldDB" id="A0A151IUE8"/>
<sequence length="166" mass="19264">LTGDMYLELLEDIDPTSTNIIENVEHYLENELIFQQDGTPLYYARFVREYLDKTFPGRPSRQTISNLIARARDGRLRCQRKKKDRTEDTVLNIVILGMVAFNPHVCQRKISLELNTSLSTVNRVLRARRNAMALIPEKILRRTTISLQRRLHMCPAIGGDVFEHLL</sequence>
<evidence type="ECO:0000313" key="1">
    <source>
        <dbReference type="EMBL" id="KYN11079.1"/>
    </source>
</evidence>
<feature type="non-terminal residue" evidence="1">
    <location>
        <position position="1"/>
    </location>
</feature>